<accession>A0AAD9MYV0</accession>
<feature type="non-terminal residue" evidence="1">
    <location>
        <position position="1"/>
    </location>
</feature>
<name>A0AAD9MYV0_9ANNE</name>
<evidence type="ECO:0000313" key="2">
    <source>
        <dbReference type="Proteomes" id="UP001208570"/>
    </source>
</evidence>
<dbReference type="EMBL" id="JAODUP010000458">
    <property type="protein sequence ID" value="KAK2149258.1"/>
    <property type="molecule type" value="Genomic_DNA"/>
</dbReference>
<evidence type="ECO:0000313" key="1">
    <source>
        <dbReference type="EMBL" id="KAK2149258.1"/>
    </source>
</evidence>
<sequence>SEYLSVYFENTSLLPDNETLFLDEFIETCARFNLGDDAKVPLRTAFRIPVAADVVQMVNVSLIGVNMAFGRHLYITALSAAETEKWTGRWTTCRLRETSMYENKEKCLYECQISGSGAQIQVMKIPSSVDDSSWSLCNILLIYGGMEK</sequence>
<dbReference type="Proteomes" id="UP001208570">
    <property type="component" value="Unassembled WGS sequence"/>
</dbReference>
<gene>
    <name evidence="1" type="ORF">LSH36_458g01020</name>
</gene>
<reference evidence="1" key="1">
    <citation type="journal article" date="2023" name="Mol. Biol. Evol.">
        <title>Third-Generation Sequencing Reveals the Adaptive Role of the Epigenome in Three Deep-Sea Polychaetes.</title>
        <authorList>
            <person name="Perez M."/>
            <person name="Aroh O."/>
            <person name="Sun Y."/>
            <person name="Lan Y."/>
            <person name="Juniper S.K."/>
            <person name="Young C.R."/>
            <person name="Angers B."/>
            <person name="Qian P.Y."/>
        </authorList>
    </citation>
    <scope>NUCLEOTIDE SEQUENCE</scope>
    <source>
        <strain evidence="1">P08H-3</strain>
    </source>
</reference>
<organism evidence="1 2">
    <name type="scientific">Paralvinella palmiformis</name>
    <dbReference type="NCBI Taxonomy" id="53620"/>
    <lineage>
        <taxon>Eukaryota</taxon>
        <taxon>Metazoa</taxon>
        <taxon>Spiralia</taxon>
        <taxon>Lophotrochozoa</taxon>
        <taxon>Annelida</taxon>
        <taxon>Polychaeta</taxon>
        <taxon>Sedentaria</taxon>
        <taxon>Canalipalpata</taxon>
        <taxon>Terebellida</taxon>
        <taxon>Terebelliformia</taxon>
        <taxon>Alvinellidae</taxon>
        <taxon>Paralvinella</taxon>
    </lineage>
</organism>
<dbReference type="AlphaFoldDB" id="A0AAD9MYV0"/>
<protein>
    <submittedName>
        <fullName evidence="1">Uncharacterized protein</fullName>
    </submittedName>
</protein>
<keyword evidence="2" id="KW-1185">Reference proteome</keyword>
<proteinExistence type="predicted"/>
<comment type="caution">
    <text evidence="1">The sequence shown here is derived from an EMBL/GenBank/DDBJ whole genome shotgun (WGS) entry which is preliminary data.</text>
</comment>